<name>A0A0L7MBJ3_COMTE</name>
<dbReference type="Proteomes" id="UP000037442">
    <property type="component" value="Unassembled WGS sequence"/>
</dbReference>
<accession>A0A0L7MBJ3</accession>
<proteinExistence type="predicted"/>
<protein>
    <submittedName>
        <fullName evidence="1">Uncharacterized protein</fullName>
    </submittedName>
</protein>
<comment type="caution">
    <text evidence="1">The sequence shown here is derived from an EMBL/GenBank/DDBJ whole genome shotgun (WGS) entry which is preliminary data.</text>
</comment>
<reference evidence="2" key="1">
    <citation type="submission" date="2014-06" db="EMBL/GenBank/DDBJ databases">
        <title>Draft genome sequence of C. testosteroni WDL7.</title>
        <authorList>
            <person name="Wu Y."/>
            <person name="Seshan H."/>
            <person name="Arumugam K."/>
        </authorList>
    </citation>
    <scope>NUCLEOTIDE SEQUENCE [LARGE SCALE GENOMIC DNA]</scope>
    <source>
        <strain evidence="2">WDL7</strain>
    </source>
</reference>
<organism evidence="1 2">
    <name type="scientific">Comamonas testosteroni</name>
    <name type="common">Pseudomonas testosteroni</name>
    <dbReference type="NCBI Taxonomy" id="285"/>
    <lineage>
        <taxon>Bacteria</taxon>
        <taxon>Pseudomonadati</taxon>
        <taxon>Pseudomonadota</taxon>
        <taxon>Betaproteobacteria</taxon>
        <taxon>Burkholderiales</taxon>
        <taxon>Comamonadaceae</taxon>
        <taxon>Comamonas</taxon>
    </lineage>
</organism>
<evidence type="ECO:0000313" key="2">
    <source>
        <dbReference type="Proteomes" id="UP000037442"/>
    </source>
</evidence>
<dbReference type="RefSeq" id="WP_053284367.1">
    <property type="nucleotide sequence ID" value="NZ_JNVD01000030.1"/>
</dbReference>
<gene>
    <name evidence="1" type="ORF">GL58_18750</name>
</gene>
<dbReference type="EMBL" id="JNVD01000030">
    <property type="protein sequence ID" value="KOC19246.1"/>
    <property type="molecule type" value="Genomic_DNA"/>
</dbReference>
<dbReference type="AlphaFoldDB" id="A0A0L7MBJ3"/>
<sequence>MFELARKETFKEKVTVQVKTDGGWREEHFIGIFKRTTDERQRELVAMPFNDVLDEVLVGWEMKDMERNSVEFTPENLAALKSLPGASRDTVLAYINANSGAKQKN</sequence>
<evidence type="ECO:0000313" key="1">
    <source>
        <dbReference type="EMBL" id="KOC19246.1"/>
    </source>
</evidence>
<dbReference type="PATRIC" id="fig|285.49.peg.3877"/>